<proteinExistence type="predicted"/>
<evidence type="ECO:0000313" key="1">
    <source>
        <dbReference type="EMBL" id="KAG1773210.1"/>
    </source>
</evidence>
<reference evidence="1" key="1">
    <citation type="journal article" date="2020" name="New Phytol.">
        <title>Comparative genomics reveals dynamic genome evolution in host specialist ectomycorrhizal fungi.</title>
        <authorList>
            <person name="Lofgren L.A."/>
            <person name="Nguyen N.H."/>
            <person name="Vilgalys R."/>
            <person name="Ruytinx J."/>
            <person name="Liao H.L."/>
            <person name="Branco S."/>
            <person name="Kuo A."/>
            <person name="LaButti K."/>
            <person name="Lipzen A."/>
            <person name="Andreopoulos W."/>
            <person name="Pangilinan J."/>
            <person name="Riley R."/>
            <person name="Hundley H."/>
            <person name="Na H."/>
            <person name="Barry K."/>
            <person name="Grigoriev I.V."/>
            <person name="Stajich J.E."/>
            <person name="Kennedy P.G."/>
        </authorList>
    </citation>
    <scope>NUCLEOTIDE SEQUENCE</scope>
    <source>
        <strain evidence="1">DOB743</strain>
    </source>
</reference>
<dbReference type="AlphaFoldDB" id="A0A9P6ZNI3"/>
<protein>
    <submittedName>
        <fullName evidence="1">Uncharacterized protein</fullName>
    </submittedName>
</protein>
<keyword evidence="2" id="KW-1185">Reference proteome</keyword>
<accession>A0A9P6ZNI3</accession>
<evidence type="ECO:0000313" key="2">
    <source>
        <dbReference type="Proteomes" id="UP000714275"/>
    </source>
</evidence>
<sequence>MIFSHTRFTYFEDTQEFQVMPPLPVHEQPAAHLSKAINRFTDALPYDKLLIDVTIHLNHRIQNKDTTNIPDLHLAITIQPPEDDSVDDMEILKPTSKWVGECGLSSDYNFMVRKLSGTCDGHRDIDLALIMSFKERARWQQPKATSITAQTLHTSPVLEYEEFIPARINKSLKFGPVIIHSHVWIDISEVRYSVFRRGTDGHFDFNSENPDTFAEGVRLHYHPLLIPAYALQTLYPTVQMSDVEHMLRDGANTLKGYIVSLMEGMSLEASAIQLVCESNPMFEPIWGAAVN</sequence>
<organism evidence="1 2">
    <name type="scientific">Suillus placidus</name>
    <dbReference type="NCBI Taxonomy" id="48579"/>
    <lineage>
        <taxon>Eukaryota</taxon>
        <taxon>Fungi</taxon>
        <taxon>Dikarya</taxon>
        <taxon>Basidiomycota</taxon>
        <taxon>Agaricomycotina</taxon>
        <taxon>Agaricomycetes</taxon>
        <taxon>Agaricomycetidae</taxon>
        <taxon>Boletales</taxon>
        <taxon>Suillineae</taxon>
        <taxon>Suillaceae</taxon>
        <taxon>Suillus</taxon>
    </lineage>
</organism>
<gene>
    <name evidence="1" type="ORF">EV702DRAFT_976092</name>
</gene>
<dbReference type="Proteomes" id="UP000714275">
    <property type="component" value="Unassembled WGS sequence"/>
</dbReference>
<dbReference type="EMBL" id="JABBWD010000049">
    <property type="protein sequence ID" value="KAG1773210.1"/>
    <property type="molecule type" value="Genomic_DNA"/>
</dbReference>
<dbReference type="OrthoDB" id="2679919at2759"/>
<name>A0A9P6ZNI3_9AGAM</name>
<comment type="caution">
    <text evidence="1">The sequence shown here is derived from an EMBL/GenBank/DDBJ whole genome shotgun (WGS) entry which is preliminary data.</text>
</comment>